<sequence>LCVRTLVIWLVSLPPCPKNPAQICLLSFNGIVGTVTSRSSLLVEPPADVVPQPARYAFILVLSGQLAVLGGRHTGAAVLPKLTARVDHNLIHLIVLAGAASIVGSDLHLDLFSTSNAAPVGHTVGGAQHVLFVYKGGAAYKSAARVHGHNPRPGVGLCHLSAHDETQILLHFDVLLNDVGAGAAT</sequence>
<dbReference type="AlphaFoldDB" id="A0A7R9Q9S8"/>
<keyword evidence="3" id="KW-1185">Reference proteome</keyword>
<dbReference type="EMBL" id="OC874421">
    <property type="protein sequence ID" value="CAD7637592.1"/>
    <property type="molecule type" value="Genomic_DNA"/>
</dbReference>
<keyword evidence="1" id="KW-0732">Signal</keyword>
<evidence type="ECO:0000313" key="2">
    <source>
        <dbReference type="EMBL" id="CAD7637592.1"/>
    </source>
</evidence>
<feature type="signal peptide" evidence="1">
    <location>
        <begin position="1"/>
        <end position="21"/>
    </location>
</feature>
<protein>
    <recommendedName>
        <fullName evidence="4">Aberrant panicle organization 1 protein</fullName>
    </recommendedName>
</protein>
<gene>
    <name evidence="2" type="ORF">OSB1V03_LOCUS17045</name>
</gene>
<dbReference type="Proteomes" id="UP000759131">
    <property type="component" value="Unassembled WGS sequence"/>
</dbReference>
<dbReference type="EMBL" id="CAJPIZ010019846">
    <property type="protein sequence ID" value="CAG2117091.1"/>
    <property type="molecule type" value="Genomic_DNA"/>
</dbReference>
<organism evidence="2">
    <name type="scientific">Medioppia subpectinata</name>
    <dbReference type="NCBI Taxonomy" id="1979941"/>
    <lineage>
        <taxon>Eukaryota</taxon>
        <taxon>Metazoa</taxon>
        <taxon>Ecdysozoa</taxon>
        <taxon>Arthropoda</taxon>
        <taxon>Chelicerata</taxon>
        <taxon>Arachnida</taxon>
        <taxon>Acari</taxon>
        <taxon>Acariformes</taxon>
        <taxon>Sarcoptiformes</taxon>
        <taxon>Oribatida</taxon>
        <taxon>Brachypylina</taxon>
        <taxon>Oppioidea</taxon>
        <taxon>Oppiidae</taxon>
        <taxon>Medioppia</taxon>
    </lineage>
</organism>
<proteinExistence type="predicted"/>
<feature type="non-terminal residue" evidence="2">
    <location>
        <position position="1"/>
    </location>
</feature>
<evidence type="ECO:0000313" key="3">
    <source>
        <dbReference type="Proteomes" id="UP000759131"/>
    </source>
</evidence>
<accession>A0A7R9Q9S8</accession>
<name>A0A7R9Q9S8_9ACAR</name>
<evidence type="ECO:0008006" key="4">
    <source>
        <dbReference type="Google" id="ProtNLM"/>
    </source>
</evidence>
<feature type="chain" id="PRO_5036403767" description="Aberrant panicle organization 1 protein" evidence="1">
    <location>
        <begin position="22"/>
        <end position="185"/>
    </location>
</feature>
<evidence type="ECO:0000256" key="1">
    <source>
        <dbReference type="SAM" id="SignalP"/>
    </source>
</evidence>
<reference evidence="2" key="1">
    <citation type="submission" date="2020-11" db="EMBL/GenBank/DDBJ databases">
        <authorList>
            <person name="Tran Van P."/>
        </authorList>
    </citation>
    <scope>NUCLEOTIDE SEQUENCE</scope>
</reference>
<feature type="non-terminal residue" evidence="2">
    <location>
        <position position="185"/>
    </location>
</feature>